<comment type="catalytic activity">
    <reaction evidence="9">
        <text>XMP + L-glutamine + ATP + H2O = GMP + L-glutamate + AMP + diphosphate + 2 H(+)</text>
        <dbReference type="Rhea" id="RHEA:11680"/>
        <dbReference type="ChEBI" id="CHEBI:15377"/>
        <dbReference type="ChEBI" id="CHEBI:15378"/>
        <dbReference type="ChEBI" id="CHEBI:29985"/>
        <dbReference type="ChEBI" id="CHEBI:30616"/>
        <dbReference type="ChEBI" id="CHEBI:33019"/>
        <dbReference type="ChEBI" id="CHEBI:57464"/>
        <dbReference type="ChEBI" id="CHEBI:58115"/>
        <dbReference type="ChEBI" id="CHEBI:58359"/>
        <dbReference type="ChEBI" id="CHEBI:456215"/>
        <dbReference type="EC" id="6.3.5.2"/>
    </reaction>
</comment>
<accession>A0A2U8E701</accession>
<dbReference type="FunFam" id="3.40.50.620:FF:000001">
    <property type="entry name" value="GMP synthase [glutamine-hydrolyzing]"/>
    <property type="match status" value="1"/>
</dbReference>
<dbReference type="Pfam" id="PF00958">
    <property type="entry name" value="GMP_synt_C"/>
    <property type="match status" value="1"/>
</dbReference>
<evidence type="ECO:0000256" key="4">
    <source>
        <dbReference type="ARBA" id="ARBA00022741"/>
    </source>
</evidence>
<dbReference type="InterPro" id="IPR014729">
    <property type="entry name" value="Rossmann-like_a/b/a_fold"/>
</dbReference>
<evidence type="ECO:0000256" key="2">
    <source>
        <dbReference type="ARBA" id="ARBA00005153"/>
    </source>
</evidence>
<proteinExistence type="inferred from homology"/>
<dbReference type="PRINTS" id="PR00096">
    <property type="entry name" value="GATASE"/>
</dbReference>
<dbReference type="Pfam" id="PF00117">
    <property type="entry name" value="GATase"/>
    <property type="match status" value="1"/>
</dbReference>
<comment type="subunit">
    <text evidence="9">Homodimer.</text>
</comment>
<dbReference type="InterPro" id="IPR022310">
    <property type="entry name" value="NAD/GMP_synthase"/>
</dbReference>
<evidence type="ECO:0000256" key="1">
    <source>
        <dbReference type="ARBA" id="ARBA00002332"/>
    </source>
</evidence>
<dbReference type="InterPro" id="IPR017926">
    <property type="entry name" value="GATASE"/>
</dbReference>
<dbReference type="PRINTS" id="PR00097">
    <property type="entry name" value="ANTSNTHASEII"/>
</dbReference>
<feature type="active site" description="Nucleophile" evidence="9">
    <location>
        <position position="81"/>
    </location>
</feature>
<dbReference type="Gene3D" id="3.40.50.620">
    <property type="entry name" value="HUPs"/>
    <property type="match status" value="1"/>
</dbReference>
<feature type="active site" evidence="9">
    <location>
        <position position="170"/>
    </location>
</feature>
<dbReference type="GO" id="GO:0005524">
    <property type="term" value="F:ATP binding"/>
    <property type="evidence" value="ECO:0007669"/>
    <property type="project" value="UniProtKB-UniRule"/>
</dbReference>
<dbReference type="EC" id="6.3.5.2" evidence="9"/>
<keyword evidence="3 9" id="KW-0436">Ligase</keyword>
<dbReference type="UniPathway" id="UPA00189">
    <property type="reaction ID" value="UER00296"/>
</dbReference>
<evidence type="ECO:0000313" key="12">
    <source>
        <dbReference type="EMBL" id="AWI10637.1"/>
    </source>
</evidence>
<dbReference type="SUPFAM" id="SSF52402">
    <property type="entry name" value="Adenine nucleotide alpha hydrolases-like"/>
    <property type="match status" value="1"/>
</dbReference>
<sequence length="515" mass="57240">MIQTIAVLDFGSQYTQVIARRIRECQVYSKIYHFATPAETLRADGVTGIILSGGPGSVFAPNAPMPDKAIFELGVPVLGICYGVQLMGRILGGKVARSKHREYGLGTLAIRKKSPLLAGLPRKLRVWNSHGDRLIALPPGFAAVARTENSEFAVVQDTKRNFYGIQFHPEVSHSEHGMDIIRNYLFGICNTPKNWTTADFIKQTVAEIRAQVGKGRVLLALSGGVDSSVCAALLHKAIGKQLTCVYVDTGLMRKNETQNIEKLYAKHFKIDLRVVDAAQLFLKRLKGVNDPERKRKIIGGAFIEVFEKKVRELKTREGIEYLGQGTIYPDVIESMAIGGNPAAMIKSHHNVGGLPERMKFKLVEPLRQLFKDEVRQVGTKLGLPKEVVWRQPFPGPGLGVRVVGDITKERLDVLREADAILQDEMMDAGLYYKIWQTFCVYLPVKSVGVIGDERNYADVIALRLVDSIDAMTADWAKIPNELLQKISNRITNEVRGVSRVVLDISSKPPATIEWE</sequence>
<keyword evidence="4 9" id="KW-0547">Nucleotide-binding</keyword>
<dbReference type="InterPro" id="IPR029062">
    <property type="entry name" value="Class_I_gatase-like"/>
</dbReference>
<dbReference type="PANTHER" id="PTHR11922">
    <property type="entry name" value="GMP SYNTHASE-RELATED"/>
    <property type="match status" value="1"/>
</dbReference>
<comment type="pathway">
    <text evidence="2 9">Purine metabolism; GMP biosynthesis; GMP from XMP (L-Gln route): step 1/1.</text>
</comment>
<dbReference type="AlphaFoldDB" id="A0A2U8E701"/>
<dbReference type="PANTHER" id="PTHR11922:SF2">
    <property type="entry name" value="GMP SYNTHASE [GLUTAMINE-HYDROLYZING]"/>
    <property type="match status" value="1"/>
</dbReference>
<dbReference type="InterPro" id="IPR022955">
    <property type="entry name" value="GMP_synthase"/>
</dbReference>
<dbReference type="PRINTS" id="PR00099">
    <property type="entry name" value="CPSGATASE"/>
</dbReference>
<dbReference type="OrthoDB" id="9802219at2"/>
<comment type="function">
    <text evidence="1 9">Catalyzes the synthesis of GMP from XMP.</text>
</comment>
<evidence type="ECO:0000256" key="10">
    <source>
        <dbReference type="PROSITE-ProRule" id="PRU00886"/>
    </source>
</evidence>
<dbReference type="InterPro" id="IPR001674">
    <property type="entry name" value="GMP_synth_C"/>
</dbReference>
<keyword evidence="7 9" id="KW-0067">ATP-binding</keyword>
<dbReference type="CDD" id="cd01742">
    <property type="entry name" value="GATase1_GMP_Synthase"/>
    <property type="match status" value="1"/>
</dbReference>
<dbReference type="FunFam" id="3.30.300.10:FF:000002">
    <property type="entry name" value="GMP synthase [glutamine-hydrolyzing]"/>
    <property type="match status" value="1"/>
</dbReference>
<evidence type="ECO:0000256" key="7">
    <source>
        <dbReference type="ARBA" id="ARBA00022840"/>
    </source>
</evidence>
<evidence type="ECO:0000256" key="3">
    <source>
        <dbReference type="ARBA" id="ARBA00022598"/>
    </source>
</evidence>
<protein>
    <recommendedName>
        <fullName evidence="9">GMP synthase [glutamine-hydrolyzing]</fullName>
        <ecNumber evidence="9">6.3.5.2</ecNumber>
    </recommendedName>
    <alternativeName>
        <fullName evidence="9">GMP synthetase</fullName>
    </alternativeName>
    <alternativeName>
        <fullName evidence="9">Glutamine amidotransferase</fullName>
    </alternativeName>
</protein>
<evidence type="ECO:0000256" key="6">
    <source>
        <dbReference type="ARBA" id="ARBA00022755"/>
    </source>
</evidence>
<dbReference type="PROSITE" id="PS51273">
    <property type="entry name" value="GATASE_TYPE_1"/>
    <property type="match status" value="1"/>
</dbReference>
<dbReference type="GO" id="GO:0005829">
    <property type="term" value="C:cytosol"/>
    <property type="evidence" value="ECO:0007669"/>
    <property type="project" value="TreeGrafter"/>
</dbReference>
<dbReference type="SUPFAM" id="SSF54810">
    <property type="entry name" value="GMP synthetase C-terminal dimerisation domain"/>
    <property type="match status" value="1"/>
</dbReference>
<reference evidence="12 13" key="1">
    <citation type="journal article" date="2018" name="Syst. Appl. Microbiol.">
        <title>Ereboglobus luteus gen. nov. sp. nov. from cockroach guts, and new insights into the oxygen relationship of the genera Opitutus and Didymococcus (Verrucomicrobia: Opitutaceae).</title>
        <authorList>
            <person name="Tegtmeier D."/>
            <person name="Belitz A."/>
            <person name="Radek R."/>
            <person name="Heimerl T."/>
            <person name="Brune A."/>
        </authorList>
    </citation>
    <scope>NUCLEOTIDE SEQUENCE [LARGE SCALE GENOMIC DNA]</scope>
    <source>
        <strain evidence="12 13">Ho45</strain>
    </source>
</reference>
<dbReference type="HAMAP" id="MF_00344">
    <property type="entry name" value="GMP_synthase"/>
    <property type="match status" value="1"/>
</dbReference>
<name>A0A2U8E701_9BACT</name>
<dbReference type="NCBIfam" id="TIGR00884">
    <property type="entry name" value="guaA_Cterm"/>
    <property type="match status" value="1"/>
</dbReference>
<dbReference type="Gene3D" id="3.40.50.880">
    <property type="match status" value="1"/>
</dbReference>
<dbReference type="InterPro" id="IPR025777">
    <property type="entry name" value="GMPS_ATP_PPase_dom"/>
</dbReference>
<dbReference type="FunFam" id="3.40.50.880:FF:000001">
    <property type="entry name" value="GMP synthase [glutamine-hydrolyzing]"/>
    <property type="match status" value="1"/>
</dbReference>
<feature type="domain" description="GMPS ATP-PPase" evidence="11">
    <location>
        <begin position="195"/>
        <end position="390"/>
    </location>
</feature>
<organism evidence="12 13">
    <name type="scientific">Ereboglobus luteus</name>
    <dbReference type="NCBI Taxonomy" id="1796921"/>
    <lineage>
        <taxon>Bacteria</taxon>
        <taxon>Pseudomonadati</taxon>
        <taxon>Verrucomicrobiota</taxon>
        <taxon>Opitutia</taxon>
        <taxon>Opitutales</taxon>
        <taxon>Opitutaceae</taxon>
        <taxon>Ereboglobus</taxon>
    </lineage>
</organism>
<dbReference type="NCBIfam" id="TIGR00888">
    <property type="entry name" value="guaA_Nterm"/>
    <property type="match status" value="1"/>
</dbReference>
<keyword evidence="13" id="KW-1185">Reference proteome</keyword>
<dbReference type="NCBIfam" id="NF000848">
    <property type="entry name" value="PRK00074.1"/>
    <property type="match status" value="1"/>
</dbReference>
<dbReference type="Proteomes" id="UP000244896">
    <property type="component" value="Chromosome"/>
</dbReference>
<keyword evidence="8 9" id="KW-0315">Glutamine amidotransferase</keyword>
<dbReference type="Gene3D" id="3.30.300.10">
    <property type="match status" value="1"/>
</dbReference>
<evidence type="ECO:0000256" key="5">
    <source>
        <dbReference type="ARBA" id="ARBA00022749"/>
    </source>
</evidence>
<dbReference type="EMBL" id="CP023004">
    <property type="protein sequence ID" value="AWI10637.1"/>
    <property type="molecule type" value="Genomic_DNA"/>
</dbReference>
<dbReference type="KEGG" id="elut:CKA38_10165"/>
<dbReference type="CDD" id="cd01997">
    <property type="entry name" value="GMP_synthase_C"/>
    <property type="match status" value="1"/>
</dbReference>
<evidence type="ECO:0000313" key="13">
    <source>
        <dbReference type="Proteomes" id="UP000244896"/>
    </source>
</evidence>
<feature type="binding site" evidence="10">
    <location>
        <begin position="222"/>
        <end position="228"/>
    </location>
    <ligand>
        <name>ATP</name>
        <dbReference type="ChEBI" id="CHEBI:30616"/>
    </ligand>
</feature>
<evidence type="ECO:0000256" key="9">
    <source>
        <dbReference type="HAMAP-Rule" id="MF_00344"/>
    </source>
</evidence>
<keyword evidence="6 9" id="KW-0658">Purine biosynthesis</keyword>
<dbReference type="SUPFAM" id="SSF52317">
    <property type="entry name" value="Class I glutamine amidotransferase-like"/>
    <property type="match status" value="1"/>
</dbReference>
<dbReference type="GO" id="GO:0003921">
    <property type="term" value="F:GMP synthase activity"/>
    <property type="evidence" value="ECO:0007669"/>
    <property type="project" value="InterPro"/>
</dbReference>
<keyword evidence="5 9" id="KW-0332">GMP biosynthesis</keyword>
<evidence type="ECO:0000259" key="11">
    <source>
        <dbReference type="PROSITE" id="PS51553"/>
    </source>
</evidence>
<dbReference type="InterPro" id="IPR004739">
    <property type="entry name" value="GMP_synth_GATase"/>
</dbReference>
<dbReference type="RefSeq" id="WP_108826538.1">
    <property type="nucleotide sequence ID" value="NZ_CP023004.1"/>
</dbReference>
<evidence type="ECO:0000256" key="8">
    <source>
        <dbReference type="ARBA" id="ARBA00022962"/>
    </source>
</evidence>
<gene>
    <name evidence="9" type="primary">guaA</name>
    <name evidence="12" type="ORF">CKA38_10165</name>
</gene>
<feature type="active site" evidence="9">
    <location>
        <position position="168"/>
    </location>
</feature>
<dbReference type="PROSITE" id="PS51553">
    <property type="entry name" value="GMPS_ATP_PPASE"/>
    <property type="match status" value="1"/>
</dbReference>
<dbReference type="Pfam" id="PF02540">
    <property type="entry name" value="NAD_synthase"/>
    <property type="match status" value="1"/>
</dbReference>